<proteinExistence type="inferred from homology"/>
<evidence type="ECO:0000256" key="8">
    <source>
        <dbReference type="RuleBase" id="RU361154"/>
    </source>
</evidence>
<dbReference type="InterPro" id="IPR006104">
    <property type="entry name" value="Glyco_hydro_2_N"/>
</dbReference>
<dbReference type="PANTHER" id="PTHR46323:SF2">
    <property type="entry name" value="BETA-GALACTOSIDASE"/>
    <property type="match status" value="1"/>
</dbReference>
<dbReference type="Pfam" id="PF00703">
    <property type="entry name" value="Glyco_hydro_2"/>
    <property type="match status" value="1"/>
</dbReference>
<feature type="domain" description="Beta galactosidase small chain/" evidence="9">
    <location>
        <begin position="763"/>
        <end position="1033"/>
    </location>
</feature>
<name>A0A368W3Y0_9BACL</name>
<dbReference type="FunFam" id="2.60.40.10:FF:000680">
    <property type="entry name" value="Beta-galactosidase"/>
    <property type="match status" value="1"/>
</dbReference>
<dbReference type="PROSITE" id="PS00608">
    <property type="entry name" value="GLYCOSYL_HYDROL_F2_2"/>
    <property type="match status" value="1"/>
</dbReference>
<comment type="similarity">
    <text evidence="2 8">Belongs to the glycosyl hydrolase 2 family.</text>
</comment>
<dbReference type="PRINTS" id="PR00132">
    <property type="entry name" value="GLHYDRLASE2"/>
</dbReference>
<dbReference type="EC" id="3.2.1.23" evidence="3 8"/>
<protein>
    <recommendedName>
        <fullName evidence="4 8">Beta-galactosidase</fullName>
        <ecNumber evidence="3 8">3.2.1.23</ecNumber>
    </recommendedName>
    <alternativeName>
        <fullName evidence="7 8">Lactase</fullName>
    </alternativeName>
</protein>
<organism evidence="10 11">
    <name type="scientific">Paenibacillus prosopidis</name>
    <dbReference type="NCBI Taxonomy" id="630520"/>
    <lineage>
        <taxon>Bacteria</taxon>
        <taxon>Bacillati</taxon>
        <taxon>Bacillota</taxon>
        <taxon>Bacilli</taxon>
        <taxon>Bacillales</taxon>
        <taxon>Paenibacillaceae</taxon>
        <taxon>Paenibacillus</taxon>
    </lineage>
</organism>
<dbReference type="InterPro" id="IPR036156">
    <property type="entry name" value="Beta-gal/glucu_dom_sf"/>
</dbReference>
<dbReference type="RefSeq" id="WP_114380730.1">
    <property type="nucleotide sequence ID" value="NZ_QPJD01000008.1"/>
</dbReference>
<comment type="caution">
    <text evidence="10">The sequence shown here is derived from an EMBL/GenBank/DDBJ whole genome shotgun (WGS) entry which is preliminary data.</text>
</comment>
<dbReference type="GO" id="GO:0005990">
    <property type="term" value="P:lactose catabolic process"/>
    <property type="evidence" value="ECO:0007669"/>
    <property type="project" value="TreeGrafter"/>
</dbReference>
<dbReference type="InterPro" id="IPR011013">
    <property type="entry name" value="Gal_mutarotase_sf_dom"/>
</dbReference>
<keyword evidence="11" id="KW-1185">Reference proteome</keyword>
<evidence type="ECO:0000313" key="11">
    <source>
        <dbReference type="Proteomes" id="UP000252415"/>
    </source>
</evidence>
<comment type="catalytic activity">
    <reaction evidence="1 8">
        <text>Hydrolysis of terminal non-reducing beta-D-galactose residues in beta-D-galactosides.</text>
        <dbReference type="EC" id="3.2.1.23"/>
    </reaction>
</comment>
<dbReference type="InterPro" id="IPR008979">
    <property type="entry name" value="Galactose-bd-like_sf"/>
</dbReference>
<dbReference type="InterPro" id="IPR023230">
    <property type="entry name" value="Glyco_hydro_2_CS"/>
</dbReference>
<evidence type="ECO:0000313" key="10">
    <source>
        <dbReference type="EMBL" id="RCW47437.1"/>
    </source>
</evidence>
<dbReference type="Gene3D" id="2.60.40.10">
    <property type="entry name" value="Immunoglobulins"/>
    <property type="match status" value="2"/>
</dbReference>
<dbReference type="AlphaFoldDB" id="A0A368W3Y0"/>
<dbReference type="InterPro" id="IPR023232">
    <property type="entry name" value="Glyco_hydro_2_AS"/>
</dbReference>
<reference evidence="10 11" key="1">
    <citation type="submission" date="2018-07" db="EMBL/GenBank/DDBJ databases">
        <title>Genomic Encyclopedia of Type Strains, Phase III (KMG-III): the genomes of soil and plant-associated and newly described type strains.</title>
        <authorList>
            <person name="Whitman W."/>
        </authorList>
    </citation>
    <scope>NUCLEOTIDE SEQUENCE [LARGE SCALE GENOMIC DNA]</scope>
    <source>
        <strain evidence="10 11">CECT 7506</strain>
    </source>
</reference>
<dbReference type="GO" id="GO:0030246">
    <property type="term" value="F:carbohydrate binding"/>
    <property type="evidence" value="ECO:0007669"/>
    <property type="project" value="InterPro"/>
</dbReference>
<keyword evidence="6 8" id="KW-0326">Glycosidase</keyword>
<dbReference type="Pfam" id="PF02929">
    <property type="entry name" value="Bgal_small_N"/>
    <property type="match status" value="1"/>
</dbReference>
<dbReference type="Gene3D" id="2.70.98.10">
    <property type="match status" value="1"/>
</dbReference>
<dbReference type="InterPro" id="IPR014718">
    <property type="entry name" value="GH-type_carb-bd"/>
</dbReference>
<gene>
    <name evidence="10" type="ORF">DFP97_10852</name>
</gene>
<sequence>MRKKLMYTPPVNGYPEWNNNPEIYQLNRMEAHASLMPFDTVEEAWEGSHSKSTNYHLLNGQWKFAFAPNADSRIVNFYETDYDHSQWDEITVPAHWQLQGYDYPQYTNVRYPWDGNEDIKPPFAPTAYNPVGSYVRTFTVPQSWEGKPVFISFQGVESAFYVWLNGELVGYSEDTFTPAEFDLTPYLVEGENKLAVEVYRWCDASWLEDQDFWRMSGIFRDVYLYTTPEAHIYDFFVKTELDEQYRDAELVIDAKLINYFAKQLGNITLEASLYDADRNVVFKQPLTIRTTIEGEEISPVQLRADVQNPLKWSAEQPNLYTLILCLKNEDGTLLEAVSCKVGFRKFEIKDGLMQINGRRIMFKGVNRHEFSCDTGRAISEADMRKDAQLMKLYNINSVRTSHYPNNPLWYKLCDEYGLYVIDETNLETHGSWSYGQKEELETVPGSKPEWTGAVLDRCNSMLQRDKNHASIVIWSLGNEAFGGDNFIKMHDFLREADPSRVVHYEGVFHWRASEAASDIESHMYTNPQGVEQYARSNPQKPFILCEYSHAMGNSCGGLHVYWEVFEKYPILQGGFIWDWIDQSIRVTDENGVVKMMYGGDFGESPHDGNFCGNGIIFADRTVSPKLQEVKKVYQNAKFEAVDLHSGLVKVTNRHLFESLDSFTLAWQIAVDGTTVQEGTVHAAAAPETEETITVPYALPKLSNVSEEAVLTLQLLLKEQTLWAEAGHEIAFEQFVLPAPVELIIGGSEAKPAVRVEETSTALLVSGERFTVQFDKANGSLVSYTWNGTQRLSEALEPNFWRAYTDNDRGNQQHERSATWREAGARRELRGMVWEIGTSDVTVRVEYSLPTTAVSMLSLVYTVNGNGEVNVYEELLPGSGLPEIPEVGIMFQMPAQFDQVSWYGKGPDETYWDRQTGGKLGRYAGKVKDQLVPYIRPQECGNKMDVRHAAVTNAQGEGIVLKGLPNFELNVLPYTPFELEAHDHVYKLPVSNKTVVRVNHKQMGVGGHDSWGQRPEKEYTLYANRVYSHRFTFQGV</sequence>
<dbReference type="Pfam" id="PF16353">
    <property type="entry name" value="LacZ_4"/>
    <property type="match status" value="1"/>
</dbReference>
<dbReference type="InterPro" id="IPR013783">
    <property type="entry name" value="Ig-like_fold"/>
</dbReference>
<dbReference type="InterPro" id="IPR017853">
    <property type="entry name" value="GH"/>
</dbReference>
<dbReference type="OrthoDB" id="9762066at2"/>
<dbReference type="PROSITE" id="PS00719">
    <property type="entry name" value="GLYCOSYL_HYDROL_F2_1"/>
    <property type="match status" value="1"/>
</dbReference>
<dbReference type="Gene3D" id="3.20.20.80">
    <property type="entry name" value="Glycosidases"/>
    <property type="match status" value="1"/>
</dbReference>
<dbReference type="SUPFAM" id="SSF49785">
    <property type="entry name" value="Galactose-binding domain-like"/>
    <property type="match status" value="1"/>
</dbReference>
<evidence type="ECO:0000256" key="2">
    <source>
        <dbReference type="ARBA" id="ARBA00007401"/>
    </source>
</evidence>
<dbReference type="InterPro" id="IPR006102">
    <property type="entry name" value="Ig-like_GH2"/>
</dbReference>
<evidence type="ECO:0000256" key="5">
    <source>
        <dbReference type="ARBA" id="ARBA00022801"/>
    </source>
</evidence>
<dbReference type="InterPro" id="IPR032312">
    <property type="entry name" value="LacZ_4"/>
</dbReference>
<dbReference type="SMART" id="SM01038">
    <property type="entry name" value="Bgal_small_N"/>
    <property type="match status" value="1"/>
</dbReference>
<evidence type="ECO:0000256" key="1">
    <source>
        <dbReference type="ARBA" id="ARBA00001412"/>
    </source>
</evidence>
<dbReference type="EMBL" id="QPJD01000008">
    <property type="protein sequence ID" value="RCW47437.1"/>
    <property type="molecule type" value="Genomic_DNA"/>
</dbReference>
<dbReference type="SUPFAM" id="SSF49303">
    <property type="entry name" value="beta-Galactosidase/glucuronidase domain"/>
    <property type="match status" value="2"/>
</dbReference>
<dbReference type="GO" id="GO:0009341">
    <property type="term" value="C:beta-galactosidase complex"/>
    <property type="evidence" value="ECO:0007669"/>
    <property type="project" value="InterPro"/>
</dbReference>
<dbReference type="InterPro" id="IPR006103">
    <property type="entry name" value="Glyco_hydro_2_cat"/>
</dbReference>
<evidence type="ECO:0000256" key="7">
    <source>
        <dbReference type="ARBA" id="ARBA00032230"/>
    </source>
</evidence>
<dbReference type="InterPro" id="IPR050347">
    <property type="entry name" value="Bact_Beta-galactosidase"/>
</dbReference>
<dbReference type="GO" id="GO:0004565">
    <property type="term" value="F:beta-galactosidase activity"/>
    <property type="evidence" value="ECO:0007669"/>
    <property type="project" value="UniProtKB-EC"/>
</dbReference>
<dbReference type="Pfam" id="PF02836">
    <property type="entry name" value="Glyco_hydro_2_C"/>
    <property type="match status" value="1"/>
</dbReference>
<dbReference type="InterPro" id="IPR006101">
    <property type="entry name" value="Glyco_hydro_2"/>
</dbReference>
<dbReference type="Proteomes" id="UP000252415">
    <property type="component" value="Unassembled WGS sequence"/>
</dbReference>
<dbReference type="Pfam" id="PF02837">
    <property type="entry name" value="Glyco_hydro_2_N"/>
    <property type="match status" value="1"/>
</dbReference>
<accession>A0A368W3Y0</accession>
<evidence type="ECO:0000256" key="6">
    <source>
        <dbReference type="ARBA" id="ARBA00023295"/>
    </source>
</evidence>
<evidence type="ECO:0000256" key="4">
    <source>
        <dbReference type="ARBA" id="ARBA00013303"/>
    </source>
</evidence>
<dbReference type="SUPFAM" id="SSF51445">
    <property type="entry name" value="(Trans)glycosidases"/>
    <property type="match status" value="1"/>
</dbReference>
<evidence type="ECO:0000259" key="9">
    <source>
        <dbReference type="SMART" id="SM01038"/>
    </source>
</evidence>
<dbReference type="SUPFAM" id="SSF74650">
    <property type="entry name" value="Galactose mutarotase-like"/>
    <property type="match status" value="1"/>
</dbReference>
<keyword evidence="5 8" id="KW-0378">Hydrolase</keyword>
<evidence type="ECO:0000256" key="3">
    <source>
        <dbReference type="ARBA" id="ARBA00012756"/>
    </source>
</evidence>
<dbReference type="InterPro" id="IPR004199">
    <property type="entry name" value="B-gal_small/dom_5"/>
</dbReference>
<dbReference type="Gene3D" id="2.60.120.260">
    <property type="entry name" value="Galactose-binding domain-like"/>
    <property type="match status" value="1"/>
</dbReference>
<dbReference type="PANTHER" id="PTHR46323">
    <property type="entry name" value="BETA-GALACTOSIDASE"/>
    <property type="match status" value="1"/>
</dbReference>